<reference evidence="9 10" key="1">
    <citation type="submission" date="2016-11" db="EMBL/GenBank/DDBJ databases">
        <authorList>
            <person name="Jaros S."/>
            <person name="Januszkiewicz K."/>
            <person name="Wedrychowicz H."/>
        </authorList>
    </citation>
    <scope>NUCLEOTIDE SEQUENCE [LARGE SCALE GENOMIC DNA]</scope>
    <source>
        <strain evidence="9 10">OK807</strain>
    </source>
</reference>
<dbReference type="PANTHER" id="PTHR22916">
    <property type="entry name" value="GLYCOSYLTRANSFERASE"/>
    <property type="match status" value="1"/>
</dbReference>
<keyword evidence="4 9" id="KW-0808">Transferase</keyword>
<dbReference type="Pfam" id="PF00535">
    <property type="entry name" value="Glycos_transf_2"/>
    <property type="match status" value="2"/>
</dbReference>
<dbReference type="PANTHER" id="PTHR22916:SF3">
    <property type="entry name" value="UDP-GLCNAC:BETAGAL BETA-1,3-N-ACETYLGLUCOSAMINYLTRANSFERASE-LIKE PROTEIN 1"/>
    <property type="match status" value="1"/>
</dbReference>
<dbReference type="Gene3D" id="3.90.550.10">
    <property type="entry name" value="Spore Coat Polysaccharide Biosynthesis Protein SpsA, Chain A"/>
    <property type="match status" value="2"/>
</dbReference>
<dbReference type="GO" id="GO:0047355">
    <property type="term" value="F:CDP-glycerol glycerophosphotransferase activity"/>
    <property type="evidence" value="ECO:0007669"/>
    <property type="project" value="InterPro"/>
</dbReference>
<sequence length="1517" mass="171231">MNHEQDTPDVWVTVVIPAYNAATTVGKALQSAVNQTYELVEVLVVDDASTDNTLDVVKNFAGNNHRVRVLRRPTNSGGVGAPRNLGIAQAAGRYVMFLDADDELPPRACELLLAGALESGSDITAGKAVRVNRATGESEGWAPEVYALARTVPGLVEFPLMLADPIAAAKLYRVDFLRAGGVWFPEGVFYEDTYFSTVAGCLADGITIITDPVYRWMWEPEGGSITGRTGELRSINDRVAVHRATDAFLLDRGLWQLKVRKDSKFLAHDLRLYMRALAEGDPEFQQGFAEIASNYLFSLSDEAFELCDPVDRVRAYLVMYQEIEAALTTLDYVQRKSVLSSFLVEEDGRVYWSGDHLHLPDARRMLDVTELGLSAAKLAQEPLFAQLDEWSVADGKLRFEGRLVNRFGRIEPGHDLKLTLAVRNRHTKKDVTVPIDGIEVDERFVDFRGTADLPSVLGDEFSESTVWNVSVVVEWNRARSRSPLNVRDVELSGLTFFANGEELEGYRTISGNLALRAATAGRRTFESAQNDPDAPWMWWRDRLHPPISRLDHPFEMAVVVPCYNVAKYLDDCLGSIAAQEGFAATQVILVDDGATDETPQILDNFAQYYANVTVVHQTNGGLGNARNNGLDRVTAPYVTFLDSDDILGERALSHMLQAAWRDGSELVVGDLVNFPDRPYGPWKQYFGQGDRLIDDFASVPDLIFSGSACNKLFSTQLLRRLGVRFGEGVHFEDSWVTLPSMLRANAISLVDRPVYYYRGRPDGSSIMDSLWSKPANYRDHLRLNHFLLDYTATERADVRHMFQRYVTRTYKGFLCNARNVMGRTQLEEMFPDICRHYAQIPDEVILEYATNPAQQLDHYAAKSGNFELFCNPEPALENAPLALEIDDDGFHRTFPGGARNTRTARVNDPNVVVESVRTRGDVLVVEGCLAFPGMNISGPMENPLEFVYQTAHAKIVVPLCQVARRDLWNTRNGRDLYAGWYAEIPVKDLARSGFGVGDFRLRVHRVDHSRQRNIVMKARLPLHRLKGPGRIAGYPYMLTIGGQDALHLRLVDRKAGARAKHLLWRMSREIRILKTRNPGWRMRLAYWLVHPFLDRREIWLIGERSDTAQDNSYHFFKWMRTHRKRRKAYYVIDGNSPDYKKVAAYGRVIKLGSFKHRMYLLHATKLIGSYDSESYLLPEGYRKVLFLHRFGELLKYQRVFLQHGIIYNDVTSGVDQRITSYDMIVTTGRQERAYLAREAGFGDRAVLAGLPRFDALRREPGRRPRILLMPTWRQWIVTASYKKSAGPAKTAFTQSEYFRFYRSLLSDRRLAAALEHFGVDLEFFPHYEIRPYLHNFRIDSPAIEVADPGTRNVQEAMKECSLMVTDYSSVFFDVAYMGIPLVHVPFDEEDFYGRHYKRGYFNLTEHGFGPVCRTVDQAVDEIIASMAGNFTVESPYRERAEQFFAHRGAGNCERVYEAIDALGTASAADLGPSGPVAALPATRVHPGDSTRSPQDAGRTAVPAAGRGTYEGGWNRAV</sequence>
<evidence type="ECO:0000313" key="10">
    <source>
        <dbReference type="Proteomes" id="UP000181909"/>
    </source>
</evidence>
<dbReference type="SUPFAM" id="SSF53448">
    <property type="entry name" value="Nucleotide-diphospho-sugar transferases"/>
    <property type="match status" value="2"/>
</dbReference>
<dbReference type="GO" id="GO:0005886">
    <property type="term" value="C:plasma membrane"/>
    <property type="evidence" value="ECO:0007669"/>
    <property type="project" value="UniProtKB-SubCell"/>
</dbReference>
<dbReference type="InterPro" id="IPR043148">
    <property type="entry name" value="TagF_C"/>
</dbReference>
<dbReference type="EMBL" id="FPJO01000008">
    <property type="protein sequence ID" value="SFX96127.1"/>
    <property type="molecule type" value="Genomic_DNA"/>
</dbReference>
<dbReference type="InterPro" id="IPR029044">
    <property type="entry name" value="Nucleotide-diphossugar_trans"/>
</dbReference>
<accession>A0A1K2BBF5</accession>
<evidence type="ECO:0000256" key="3">
    <source>
        <dbReference type="ARBA" id="ARBA00022475"/>
    </source>
</evidence>
<evidence type="ECO:0000256" key="2">
    <source>
        <dbReference type="ARBA" id="ARBA00010488"/>
    </source>
</evidence>
<feature type="domain" description="Glycosyltransferase 2-like" evidence="8">
    <location>
        <begin position="558"/>
        <end position="720"/>
    </location>
</feature>
<evidence type="ECO:0000256" key="6">
    <source>
        <dbReference type="ARBA" id="ARBA00023136"/>
    </source>
</evidence>
<dbReference type="Gene3D" id="3.40.50.11820">
    <property type="match status" value="1"/>
</dbReference>
<keyword evidence="3" id="KW-1003">Cell membrane</keyword>
<dbReference type="InterPro" id="IPR007554">
    <property type="entry name" value="Glycerophosphate_synth"/>
</dbReference>
<dbReference type="STRING" id="1893.SAMN02787144_1008157"/>
<comment type="similarity">
    <text evidence="2">Belongs to the CDP-glycerol glycerophosphotransferase family.</text>
</comment>
<evidence type="ECO:0000256" key="4">
    <source>
        <dbReference type="ARBA" id="ARBA00022679"/>
    </source>
</evidence>
<name>A0A1K2BBF5_STRAR</name>
<evidence type="ECO:0000256" key="5">
    <source>
        <dbReference type="ARBA" id="ARBA00022944"/>
    </source>
</evidence>
<dbReference type="Proteomes" id="UP000181909">
    <property type="component" value="Unassembled WGS sequence"/>
</dbReference>
<proteinExistence type="inferred from homology"/>
<dbReference type="OrthoDB" id="3183633at2"/>
<protein>
    <submittedName>
        <fullName evidence="9">Glycosyltransferase involved in cell wall bisynthesis</fullName>
    </submittedName>
</protein>
<dbReference type="Gene3D" id="3.40.50.12580">
    <property type="match status" value="1"/>
</dbReference>
<dbReference type="SUPFAM" id="SSF53756">
    <property type="entry name" value="UDP-Glycosyltransferase/glycogen phosphorylase"/>
    <property type="match status" value="1"/>
</dbReference>
<evidence type="ECO:0000256" key="7">
    <source>
        <dbReference type="SAM" id="MobiDB-lite"/>
    </source>
</evidence>
<dbReference type="Pfam" id="PF04464">
    <property type="entry name" value="Glyphos_transf"/>
    <property type="match status" value="1"/>
</dbReference>
<dbReference type="CDD" id="cd00761">
    <property type="entry name" value="Glyco_tranf_GTA_type"/>
    <property type="match status" value="2"/>
</dbReference>
<feature type="domain" description="Glycosyltransferase 2-like" evidence="8">
    <location>
        <begin position="13"/>
        <end position="137"/>
    </location>
</feature>
<dbReference type="GO" id="GO:0016758">
    <property type="term" value="F:hexosyltransferase activity"/>
    <property type="evidence" value="ECO:0007669"/>
    <property type="project" value="UniProtKB-ARBA"/>
</dbReference>
<keyword evidence="5" id="KW-0777">Teichoic acid biosynthesis</keyword>
<evidence type="ECO:0000313" key="9">
    <source>
        <dbReference type="EMBL" id="SFX96127.1"/>
    </source>
</evidence>
<organism evidence="9 10">
    <name type="scientific">Streptomyces atratus</name>
    <dbReference type="NCBI Taxonomy" id="1893"/>
    <lineage>
        <taxon>Bacteria</taxon>
        <taxon>Bacillati</taxon>
        <taxon>Actinomycetota</taxon>
        <taxon>Actinomycetes</taxon>
        <taxon>Kitasatosporales</taxon>
        <taxon>Streptomycetaceae</taxon>
        <taxon>Streptomyces</taxon>
    </lineage>
</organism>
<dbReference type="RefSeq" id="WP_072485960.1">
    <property type="nucleotide sequence ID" value="NZ_FPJO01000008.1"/>
</dbReference>
<evidence type="ECO:0000256" key="1">
    <source>
        <dbReference type="ARBA" id="ARBA00004202"/>
    </source>
</evidence>
<dbReference type="InterPro" id="IPR043149">
    <property type="entry name" value="TagF_N"/>
</dbReference>
<dbReference type="GO" id="GO:0019350">
    <property type="term" value="P:teichoic acid biosynthetic process"/>
    <property type="evidence" value="ECO:0007669"/>
    <property type="project" value="UniProtKB-KW"/>
</dbReference>
<comment type="subcellular location">
    <subcellularLocation>
        <location evidence="1">Cell membrane</location>
        <topology evidence="1">Peripheral membrane protein</topology>
    </subcellularLocation>
</comment>
<dbReference type="InterPro" id="IPR001173">
    <property type="entry name" value="Glyco_trans_2-like"/>
</dbReference>
<gene>
    <name evidence="9" type="ORF">SAMN02787144_1008157</name>
</gene>
<feature type="region of interest" description="Disordered" evidence="7">
    <location>
        <begin position="1481"/>
        <end position="1517"/>
    </location>
</feature>
<evidence type="ECO:0000259" key="8">
    <source>
        <dbReference type="Pfam" id="PF00535"/>
    </source>
</evidence>
<keyword evidence="6" id="KW-0472">Membrane</keyword>